<proteinExistence type="predicted"/>
<feature type="compositionally biased region" description="Low complexity" evidence="1">
    <location>
        <begin position="366"/>
        <end position="377"/>
    </location>
</feature>
<feature type="region of interest" description="Disordered" evidence="1">
    <location>
        <begin position="249"/>
        <end position="350"/>
    </location>
</feature>
<feature type="compositionally biased region" description="Basic residues" evidence="1">
    <location>
        <begin position="270"/>
        <end position="281"/>
    </location>
</feature>
<keyword evidence="3" id="KW-1185">Reference proteome</keyword>
<evidence type="ECO:0000313" key="3">
    <source>
        <dbReference type="Proteomes" id="UP000266841"/>
    </source>
</evidence>
<feature type="compositionally biased region" description="Basic and acidic residues" evidence="1">
    <location>
        <begin position="282"/>
        <end position="295"/>
    </location>
</feature>
<feature type="region of interest" description="Disordered" evidence="1">
    <location>
        <begin position="192"/>
        <end position="224"/>
    </location>
</feature>
<dbReference type="Proteomes" id="UP000266841">
    <property type="component" value="Unassembled WGS sequence"/>
</dbReference>
<feature type="region of interest" description="Disordered" evidence="1">
    <location>
        <begin position="365"/>
        <end position="496"/>
    </location>
</feature>
<protein>
    <submittedName>
        <fullName evidence="2">Uncharacterized protein</fullName>
    </submittedName>
</protein>
<accession>K0T7E6</accession>
<dbReference type="EMBL" id="AGNL01004922">
    <property type="protein sequence ID" value="EJK73044.1"/>
    <property type="molecule type" value="Genomic_DNA"/>
</dbReference>
<feature type="compositionally biased region" description="Basic and acidic residues" evidence="1">
    <location>
        <begin position="464"/>
        <end position="487"/>
    </location>
</feature>
<gene>
    <name evidence="2" type="ORF">THAOC_05362</name>
</gene>
<evidence type="ECO:0000256" key="1">
    <source>
        <dbReference type="SAM" id="MobiDB-lite"/>
    </source>
</evidence>
<reference evidence="2 3" key="1">
    <citation type="journal article" date="2012" name="Genome Biol.">
        <title>Genome and low-iron response of an oceanic diatom adapted to chronic iron limitation.</title>
        <authorList>
            <person name="Lommer M."/>
            <person name="Specht M."/>
            <person name="Roy A.S."/>
            <person name="Kraemer L."/>
            <person name="Andreson R."/>
            <person name="Gutowska M.A."/>
            <person name="Wolf J."/>
            <person name="Bergner S.V."/>
            <person name="Schilhabel M.B."/>
            <person name="Klostermeier U.C."/>
            <person name="Beiko R.G."/>
            <person name="Rosenstiel P."/>
            <person name="Hippler M."/>
            <person name="Laroche J."/>
        </authorList>
    </citation>
    <scope>NUCLEOTIDE SEQUENCE [LARGE SCALE GENOMIC DNA]</scope>
    <source>
        <strain evidence="2 3">CCMP1005</strain>
    </source>
</reference>
<dbReference type="AlphaFoldDB" id="K0T7E6"/>
<feature type="compositionally biased region" description="Basic and acidic residues" evidence="1">
    <location>
        <begin position="310"/>
        <end position="326"/>
    </location>
</feature>
<evidence type="ECO:0000313" key="2">
    <source>
        <dbReference type="EMBL" id="EJK73044.1"/>
    </source>
</evidence>
<sequence length="496" mass="53990">MVRRRPELRCHRVAARVSTKDISASALENMTPYGQPWPSAPARVATAWLGDKVAPSSKLRVTDRYFLLSPDNRVYVFRLLIDLAKGERTGRASAPNCIRLLLLAFRLRPPSSTSSTVVHPPPASELKPIRDFVLGVVGLASCLGPPPILICLLPPLPPFLFPLLRCSGGRAPATRGRRGSIRRGCGSAEIPRKPCNDGVYSSENNADDERRSGEPGRGALREWSPAFKLPASSRAEGVAGAALVGDARRNNAEGELDGRGRDADREHGSRRGRRRPVRSSRARPDRRGGGEEADGRRRKSPAGSAGLLEGRGHDALPREAGRRRGTEISLPQARPTWSTARGKSRSREGRWAFECFRGVQRCELAGTTSGRLGGSSTEDGDKDIRGRGQLVARATGQDVRTRSRRGPGVPKQASAERRRNRGPVDDWEIRKRRRDAPPRPPPDGGGSRPHRELQLTWNPAMVDGESHRGLPHAAADEESRDGCRDGVDVVGTLGRA</sequence>
<organism evidence="2 3">
    <name type="scientific">Thalassiosira oceanica</name>
    <name type="common">Marine diatom</name>
    <dbReference type="NCBI Taxonomy" id="159749"/>
    <lineage>
        <taxon>Eukaryota</taxon>
        <taxon>Sar</taxon>
        <taxon>Stramenopiles</taxon>
        <taxon>Ochrophyta</taxon>
        <taxon>Bacillariophyta</taxon>
        <taxon>Coscinodiscophyceae</taxon>
        <taxon>Thalassiosirophycidae</taxon>
        <taxon>Thalassiosirales</taxon>
        <taxon>Thalassiosiraceae</taxon>
        <taxon>Thalassiosira</taxon>
    </lineage>
</organism>
<feature type="compositionally biased region" description="Basic and acidic residues" evidence="1">
    <location>
        <begin position="414"/>
        <end position="429"/>
    </location>
</feature>
<name>K0T7E6_THAOC</name>
<comment type="caution">
    <text evidence="2">The sequence shown here is derived from an EMBL/GenBank/DDBJ whole genome shotgun (WGS) entry which is preliminary data.</text>
</comment>
<feature type="compositionally biased region" description="Basic and acidic residues" evidence="1">
    <location>
        <begin position="249"/>
        <end position="269"/>
    </location>
</feature>